<dbReference type="CDD" id="cd05471">
    <property type="entry name" value="pepsin_like"/>
    <property type="match status" value="1"/>
</dbReference>
<dbReference type="InterPro" id="IPR021109">
    <property type="entry name" value="Peptidase_aspartic_dom_sf"/>
</dbReference>
<evidence type="ECO:0000256" key="1">
    <source>
        <dbReference type="ARBA" id="ARBA00007447"/>
    </source>
</evidence>
<evidence type="ECO:0000313" key="4">
    <source>
        <dbReference type="Proteomes" id="UP000184255"/>
    </source>
</evidence>
<gene>
    <name evidence="3" type="ORF">FMAN_14403</name>
</gene>
<dbReference type="EMBL" id="FCQH01000020">
    <property type="protein sequence ID" value="CVL07509.1"/>
    <property type="molecule type" value="Genomic_DNA"/>
</dbReference>
<evidence type="ECO:0000259" key="2">
    <source>
        <dbReference type="PROSITE" id="PS51767"/>
    </source>
</evidence>
<name>A0A1L7UAS0_FUSMA</name>
<dbReference type="GO" id="GO:0006508">
    <property type="term" value="P:proteolysis"/>
    <property type="evidence" value="ECO:0007669"/>
    <property type="project" value="InterPro"/>
</dbReference>
<accession>A0A1L7UAS0</accession>
<organism evidence="3 4">
    <name type="scientific">Fusarium mangiferae</name>
    <name type="common">Mango malformation disease fungus</name>
    <dbReference type="NCBI Taxonomy" id="192010"/>
    <lineage>
        <taxon>Eukaryota</taxon>
        <taxon>Fungi</taxon>
        <taxon>Dikarya</taxon>
        <taxon>Ascomycota</taxon>
        <taxon>Pezizomycotina</taxon>
        <taxon>Sordariomycetes</taxon>
        <taxon>Hypocreomycetidae</taxon>
        <taxon>Hypocreales</taxon>
        <taxon>Nectriaceae</taxon>
        <taxon>Fusarium</taxon>
        <taxon>Fusarium fujikuroi species complex</taxon>
    </lineage>
</organism>
<comment type="similarity">
    <text evidence="1">Belongs to the peptidase A1 family.</text>
</comment>
<dbReference type="PANTHER" id="PTHR47966:SF51">
    <property type="entry name" value="BETA-SITE APP-CLEAVING ENZYME, ISOFORM A-RELATED"/>
    <property type="match status" value="1"/>
</dbReference>
<sequence length="357" mass="39473">MVDTGSGDILVAADTCNVVDVTSGCYLCETFKTKGIELLESFGTAVGEGTALGNTSLLNIEIGGLKVPKMSTPLINWAVSNEFQDGSFSGILGLGPNNVSRNLHFNGHLPLIDEMIKRRLLEKPMFSLSLPRLGDPISPQKGKLTLGGIEKIPKGVVMTYNDIIDNPNYNYDTFPLQPQSWTAQLQAVRMNGKVIPVQRGDLDPKGRYLSLMDSGAQQLLFRREEFAAIATAFKGKTIVQPDMAIYFDCSIPQLLELKYHDRWFPVDPLDLIIPSDHGVKDGKELCHAALGVWDRTFADSIIGVPFLRNVVSVFDYIKFETYTVQPRLGLASLTNGNQAVERYSRLYKNRLQSTTPV</sequence>
<dbReference type="GeneID" id="65093650"/>
<dbReference type="InterPro" id="IPR033121">
    <property type="entry name" value="PEPTIDASE_A1"/>
</dbReference>
<dbReference type="PROSITE" id="PS51767">
    <property type="entry name" value="PEPTIDASE_A1"/>
    <property type="match status" value="1"/>
</dbReference>
<dbReference type="AlphaFoldDB" id="A0A1L7UAS0"/>
<protein>
    <recommendedName>
        <fullName evidence="2">Peptidase A1 domain-containing protein</fullName>
    </recommendedName>
</protein>
<dbReference type="VEuPathDB" id="FungiDB:FMAN_14403"/>
<dbReference type="SUPFAM" id="SSF50630">
    <property type="entry name" value="Acid proteases"/>
    <property type="match status" value="1"/>
</dbReference>
<dbReference type="Gene3D" id="2.40.70.10">
    <property type="entry name" value="Acid Proteases"/>
    <property type="match status" value="2"/>
</dbReference>
<reference evidence="4" key="1">
    <citation type="journal article" date="2016" name="Genome Biol. Evol.">
        <title>Comparative 'omics' of the Fusarium fujikuroi species complex highlights differences in genetic potential and metabolite synthesis.</title>
        <authorList>
            <person name="Niehaus E.-M."/>
            <person name="Muensterkoetter M."/>
            <person name="Proctor R.H."/>
            <person name="Brown D.W."/>
            <person name="Sharon A."/>
            <person name="Idan Y."/>
            <person name="Oren-Young L."/>
            <person name="Sieber C.M."/>
            <person name="Novak O."/>
            <person name="Pencik A."/>
            <person name="Tarkowska D."/>
            <person name="Hromadova K."/>
            <person name="Freeman S."/>
            <person name="Maymon M."/>
            <person name="Elazar M."/>
            <person name="Youssef S.A."/>
            <person name="El-Shabrawy E.S.M."/>
            <person name="Shalaby A.B.A."/>
            <person name="Houterman P."/>
            <person name="Brock N.L."/>
            <person name="Burkhardt I."/>
            <person name="Tsavkelova E.A."/>
            <person name="Dickschat J.S."/>
            <person name="Galuszka P."/>
            <person name="Gueldener U."/>
            <person name="Tudzynski B."/>
        </authorList>
    </citation>
    <scope>NUCLEOTIDE SEQUENCE [LARGE SCALE GENOMIC DNA]</scope>
    <source>
        <strain evidence="4">MRC7560</strain>
    </source>
</reference>
<dbReference type="GO" id="GO:0004190">
    <property type="term" value="F:aspartic-type endopeptidase activity"/>
    <property type="evidence" value="ECO:0007669"/>
    <property type="project" value="InterPro"/>
</dbReference>
<evidence type="ECO:0000313" key="3">
    <source>
        <dbReference type="EMBL" id="CVL07509.1"/>
    </source>
</evidence>
<dbReference type="RefSeq" id="XP_041690507.1">
    <property type="nucleotide sequence ID" value="XM_041825092.1"/>
</dbReference>
<dbReference type="Pfam" id="PF00026">
    <property type="entry name" value="Asp"/>
    <property type="match status" value="1"/>
</dbReference>
<feature type="domain" description="Peptidase A1" evidence="2">
    <location>
        <begin position="1"/>
        <end position="331"/>
    </location>
</feature>
<proteinExistence type="inferred from homology"/>
<dbReference type="InterPro" id="IPR034164">
    <property type="entry name" value="Pepsin-like_dom"/>
</dbReference>
<dbReference type="Proteomes" id="UP000184255">
    <property type="component" value="Unassembled WGS sequence"/>
</dbReference>
<dbReference type="InterPro" id="IPR001461">
    <property type="entry name" value="Aspartic_peptidase_A1"/>
</dbReference>
<dbReference type="PANTHER" id="PTHR47966">
    <property type="entry name" value="BETA-SITE APP-CLEAVING ENZYME, ISOFORM A-RELATED"/>
    <property type="match status" value="1"/>
</dbReference>
<comment type="caution">
    <text evidence="3">The sequence shown here is derived from an EMBL/GenBank/DDBJ whole genome shotgun (WGS) entry which is preliminary data.</text>
</comment>
<keyword evidence="4" id="KW-1185">Reference proteome</keyword>